<evidence type="ECO:0000256" key="1">
    <source>
        <dbReference type="ARBA" id="ARBA00001971"/>
    </source>
</evidence>
<dbReference type="HOGENOM" id="CLU_767472_0_0_1"/>
<evidence type="ECO:0000313" key="9">
    <source>
        <dbReference type="Proteomes" id="UP000000724"/>
    </source>
</evidence>
<dbReference type="GO" id="GO:0016705">
    <property type="term" value="F:oxidoreductase activity, acting on paired donors, with incorporation or reduction of molecular oxygen"/>
    <property type="evidence" value="ECO:0007669"/>
    <property type="project" value="InterPro"/>
</dbReference>
<dbReference type="Proteomes" id="UP000000724">
    <property type="component" value="Contig Pc00c13"/>
</dbReference>
<evidence type="ECO:0000313" key="8">
    <source>
        <dbReference type="EMBL" id="CAP91806.1"/>
    </source>
</evidence>
<dbReference type="STRING" id="500485.B6H3U9"/>
<dbReference type="Gene3D" id="1.10.630.10">
    <property type="entry name" value="Cytochrome P450"/>
    <property type="match status" value="1"/>
</dbReference>
<dbReference type="EMBL" id="AM920428">
    <property type="protein sequence ID" value="CAP91806.1"/>
    <property type="molecule type" value="Genomic_DNA"/>
</dbReference>
<dbReference type="VEuPathDB" id="FungiDB:PCH_Pc13g07370"/>
<dbReference type="GO" id="GO:0004497">
    <property type="term" value="F:monooxygenase activity"/>
    <property type="evidence" value="ECO:0007669"/>
    <property type="project" value="UniProtKB-KW"/>
</dbReference>
<dbReference type="OMA" id="HEFIPAM"/>
<comment type="cofactor">
    <cofactor evidence="1">
        <name>heme</name>
        <dbReference type="ChEBI" id="CHEBI:30413"/>
    </cofactor>
</comment>
<dbReference type="AlphaFoldDB" id="B6H3U9"/>
<keyword evidence="3" id="KW-0349">Heme</keyword>
<dbReference type="GO" id="GO:0043386">
    <property type="term" value="P:mycotoxin biosynthetic process"/>
    <property type="evidence" value="ECO:0007669"/>
    <property type="project" value="UniProtKB-ARBA"/>
</dbReference>
<reference evidence="8 9" key="1">
    <citation type="journal article" date="2008" name="Nat. Biotechnol.">
        <title>Genome sequencing and analysis of the filamentous fungus Penicillium chrysogenum.</title>
        <authorList>
            <person name="van den Berg M.A."/>
            <person name="Albang R."/>
            <person name="Albermann K."/>
            <person name="Badger J.H."/>
            <person name="Daran J.-M."/>
            <person name="Driessen A.J.M."/>
            <person name="Garcia-Estrada C."/>
            <person name="Fedorova N.D."/>
            <person name="Harris D.M."/>
            <person name="Heijne W.H.M."/>
            <person name="Joardar V.S."/>
            <person name="Kiel J.A.K.W."/>
            <person name="Kovalchuk A."/>
            <person name="Martin J.F."/>
            <person name="Nierman W.C."/>
            <person name="Nijland J.G."/>
            <person name="Pronk J.T."/>
            <person name="Roubos J.A."/>
            <person name="van der Klei I.J."/>
            <person name="van Peij N.N.M.E."/>
            <person name="Veenhuis M."/>
            <person name="von Doehren H."/>
            <person name="Wagner C."/>
            <person name="Wortman J.R."/>
            <person name="Bovenberg R.A.L."/>
        </authorList>
    </citation>
    <scope>NUCLEOTIDE SEQUENCE [LARGE SCALE GENOMIC DNA]</scope>
    <source>
        <strain evidence="9">ATCC 28089 / DSM 1075 / NRRL 1951 / Wisconsin 54-1255</strain>
    </source>
</reference>
<name>B6H3U9_PENRW</name>
<keyword evidence="4" id="KW-0479">Metal-binding</keyword>
<dbReference type="OrthoDB" id="3934656at2759"/>
<keyword evidence="9" id="KW-1185">Reference proteome</keyword>
<dbReference type="GO" id="GO:0020037">
    <property type="term" value="F:heme binding"/>
    <property type="evidence" value="ECO:0007669"/>
    <property type="project" value="InterPro"/>
</dbReference>
<dbReference type="InterPro" id="IPR050121">
    <property type="entry name" value="Cytochrome_P450_monoxygenase"/>
</dbReference>
<dbReference type="InterPro" id="IPR036396">
    <property type="entry name" value="Cyt_P450_sf"/>
</dbReference>
<sequence>MTRCLPCLFEESARLRLGIAVRGLYISLLAPSRLRPTFVAVFPPFRGLRAQDIEAFLLLVCTSRVLHFATSFCAHNAAWITRERIELVLSDYSERTSTLPLSYTWRLLRNGFDYHIRGRAVPMTAMAQASDPSQVIGPLSLFELGAVNSRPCEKMCKLLGRAVNDPYHEFIPAMLERYNIDADWLQNTLSVVCGDEAGTREDADPHASLIAKGADCMIAAFVSVFLHLAKCPTAMSQLKHEVDIAFRKEALPDILQKETELHTLPFLDAVMKESMRLAMRFDYRRDVPAGGIAVLGHYLPEGTVVQFHSEPLRNNYAIFGEDVSSFRLQRWLQADLDRQQLRQMEEALLVLRPNMPNSAKV</sequence>
<organism evidence="8 9">
    <name type="scientific">Penicillium rubens (strain ATCC 28089 / DSM 1075 / NRRL 1951 / Wisconsin 54-1255)</name>
    <name type="common">Penicillium chrysogenum</name>
    <dbReference type="NCBI Taxonomy" id="500485"/>
    <lineage>
        <taxon>Eukaryota</taxon>
        <taxon>Fungi</taxon>
        <taxon>Dikarya</taxon>
        <taxon>Ascomycota</taxon>
        <taxon>Pezizomycotina</taxon>
        <taxon>Eurotiomycetes</taxon>
        <taxon>Eurotiomycetidae</taxon>
        <taxon>Eurotiales</taxon>
        <taxon>Aspergillaceae</taxon>
        <taxon>Penicillium</taxon>
        <taxon>Penicillium chrysogenum species complex</taxon>
    </lineage>
</organism>
<evidence type="ECO:0000256" key="4">
    <source>
        <dbReference type="ARBA" id="ARBA00022723"/>
    </source>
</evidence>
<dbReference type="GO" id="GO:0005506">
    <property type="term" value="F:iron ion binding"/>
    <property type="evidence" value="ECO:0007669"/>
    <property type="project" value="InterPro"/>
</dbReference>
<proteinExistence type="inferred from homology"/>
<keyword evidence="6" id="KW-0408">Iron</keyword>
<protein>
    <submittedName>
        <fullName evidence="8">Pc13g07370 protein</fullName>
    </submittedName>
</protein>
<evidence type="ECO:0000256" key="3">
    <source>
        <dbReference type="ARBA" id="ARBA00022617"/>
    </source>
</evidence>
<dbReference type="BioCyc" id="PCHR:PC13G07370-MONOMER"/>
<gene>
    <name evidence="8" type="ORF">Pc13g07370</name>
    <name evidence="8" type="ORF">PCH_Pc13g07370</name>
</gene>
<keyword evidence="7" id="KW-0503">Monooxygenase</keyword>
<comment type="similarity">
    <text evidence="2">Belongs to the cytochrome P450 family.</text>
</comment>
<accession>B6H3U9</accession>
<evidence type="ECO:0000256" key="6">
    <source>
        <dbReference type="ARBA" id="ARBA00023004"/>
    </source>
</evidence>
<dbReference type="PANTHER" id="PTHR24305:SF210">
    <property type="entry name" value="CYTOCHROME P450 MONOOXYGENASE ASQL-RELATED"/>
    <property type="match status" value="1"/>
</dbReference>
<evidence type="ECO:0000256" key="7">
    <source>
        <dbReference type="ARBA" id="ARBA00023033"/>
    </source>
</evidence>
<keyword evidence="5" id="KW-0560">Oxidoreductase</keyword>
<evidence type="ECO:0000256" key="5">
    <source>
        <dbReference type="ARBA" id="ARBA00023002"/>
    </source>
</evidence>
<dbReference type="SUPFAM" id="SSF48264">
    <property type="entry name" value="Cytochrome P450"/>
    <property type="match status" value="1"/>
</dbReference>
<evidence type="ECO:0000256" key="2">
    <source>
        <dbReference type="ARBA" id="ARBA00010617"/>
    </source>
</evidence>
<dbReference type="PANTHER" id="PTHR24305">
    <property type="entry name" value="CYTOCHROME P450"/>
    <property type="match status" value="1"/>
</dbReference>
<dbReference type="InterPro" id="IPR001128">
    <property type="entry name" value="Cyt_P450"/>
</dbReference>
<dbReference type="Pfam" id="PF00067">
    <property type="entry name" value="p450"/>
    <property type="match status" value="1"/>
</dbReference>